<reference evidence="5 9" key="6">
    <citation type="submission" date="2019-04" db="EMBL/GenBank/DDBJ databases">
        <title>Methylomes of two halophilic Archaea, Haloarcula marismortui and Haloferax mediterranei.</title>
        <authorList>
            <person name="DasSarma S."/>
            <person name="DasSarma P."/>
            <person name="DasSarma S."/>
            <person name="Fomenkov A."/>
            <person name="Vincze T."/>
            <person name="Anton B.P."/>
            <person name="Roberts R.J."/>
        </authorList>
    </citation>
    <scope>NUCLEOTIDE SEQUENCE [LARGE SCALE GENOMIC DNA]</scope>
    <source>
        <strain evidence="5">ATCC 33500</strain>
        <strain evidence="9">ATCC 33500 / DSM 1411 / JCM 8866 / NBRC 14739 / NCIMB 2177 / R-4</strain>
    </source>
</reference>
<dbReference type="KEGG" id="hme:HFX_1569"/>
<reference evidence="3 8" key="4">
    <citation type="submission" date="2014-04" db="EMBL/GenBank/DDBJ databases">
        <title>Transcriptional profiles of Haloferax mediterranei on the basis of nitrogen availability.</title>
        <authorList>
            <person name="Bautista V."/>
        </authorList>
    </citation>
    <scope>NUCLEOTIDE SEQUENCE [LARGE SCALE GENOMIC DNA]</scope>
    <source>
        <strain evidence="3">ATCC 33500</strain>
        <strain evidence="8">ATCC 33500 / DSM 1411 / JCM 8866 / NBRC 14739 / NCIMB 2177 / R-4</strain>
    </source>
</reference>
<dbReference type="HOGENOM" id="CLU_159740_0_0_2"/>
<reference evidence="2" key="5">
    <citation type="submission" date="2014-05" db="EMBL/GenBank/DDBJ databases">
        <authorList>
            <person name="Wang L."/>
            <person name="Yang H."/>
            <person name="Xiang H."/>
        </authorList>
    </citation>
    <scope>NUCLEOTIDE SEQUENCE</scope>
    <source>
        <strain evidence="2">CGMCC 1.2087</strain>
    </source>
</reference>
<evidence type="ECO:0000313" key="2">
    <source>
        <dbReference type="EMBL" id="AFK19276.1"/>
    </source>
</evidence>
<dbReference type="Proteomes" id="UP000011603">
    <property type="component" value="Unassembled WGS sequence"/>
</dbReference>
<dbReference type="EMBL" id="AOLO01000002">
    <property type="protein sequence ID" value="EMA04535.1"/>
    <property type="molecule type" value="Genomic_DNA"/>
</dbReference>
<name>I3R4W6_HALMT</name>
<dbReference type="InterPro" id="IPR058742">
    <property type="entry name" value="DUF7989"/>
</dbReference>
<dbReference type="EMBL" id="CP007551">
    <property type="protein sequence ID" value="AHZ21366.1"/>
    <property type="molecule type" value="Genomic_DNA"/>
</dbReference>
<evidence type="ECO:0000256" key="1">
    <source>
        <dbReference type="SAM" id="MobiDB-lite"/>
    </source>
</evidence>
<dbReference type="Proteomes" id="UP000299011">
    <property type="component" value="Chromosome"/>
</dbReference>
<evidence type="ECO:0000313" key="6">
    <source>
        <dbReference type="Proteomes" id="UP000006469"/>
    </source>
</evidence>
<sequence>MTRHEKRDDASNRMRNVSHTNPYTGETFTTVYERGPAVTDGGRSDRNPAMTGGSESMGDVDHTPPYGDGTNDVWQRGHTEITGRNRTGTGDVNE</sequence>
<dbReference type="GeneID" id="40156927"/>
<dbReference type="STRING" id="523841.HFX_1569"/>
<dbReference type="eggNOG" id="arCOG09024">
    <property type="taxonomic scope" value="Archaea"/>
</dbReference>
<dbReference type="EMBL" id="CP001868">
    <property type="protein sequence ID" value="AFK19276.1"/>
    <property type="molecule type" value="Genomic_DNA"/>
</dbReference>
<accession>I3R4W6</accession>
<dbReference type="EMBL" id="CP039139">
    <property type="protein sequence ID" value="QCQ75743.1"/>
    <property type="molecule type" value="Genomic_DNA"/>
</dbReference>
<dbReference type="PaxDb" id="523841-HFX_1569"/>
<feature type="compositionally biased region" description="Polar residues" evidence="1">
    <location>
        <begin position="13"/>
        <end position="30"/>
    </location>
</feature>
<reference evidence="2 6" key="2">
    <citation type="journal article" date="2012" name="J. Bacteriol.">
        <title>Complete genome sequence of the metabolically versatile halophilic archaeon Haloferax mediterranei, a poly(3-hydroxybutyrate-co-3-hydroxyvalerate) producer.</title>
        <authorList>
            <person name="Han J."/>
            <person name="Zhang F."/>
            <person name="Hou J."/>
            <person name="Liu X."/>
            <person name="Li M."/>
            <person name="Liu H."/>
            <person name="Cai L."/>
            <person name="Zhang B."/>
            <person name="Chen Y."/>
            <person name="Zhou J."/>
            <person name="Hu S."/>
            <person name="Xiang H."/>
        </authorList>
    </citation>
    <scope>NUCLEOTIDE SEQUENCE [LARGE SCALE GENOMIC DNA]</scope>
    <source>
        <strain evidence="6">ATCC 33500 / DSM 1411 / JCM 8866 / NBRC 14739 / NCIMB 2177 / R-4</strain>
        <strain evidence="2">CGMCC 1.2087</strain>
    </source>
</reference>
<evidence type="ECO:0000313" key="8">
    <source>
        <dbReference type="Proteomes" id="UP000027075"/>
    </source>
</evidence>
<reference evidence="2" key="1">
    <citation type="journal article" date="2012" name="Appl. Environ. Microbiol.">
        <title>Identification of the haloarchaeal phasin (PhaP) that functions in polyhydroxyalkanoate accumulation and granule formation in Haloferax mediterranei.</title>
        <authorList>
            <person name="Cai S."/>
            <person name="Cai L."/>
            <person name="Liu H."/>
            <person name="Liu X."/>
            <person name="Han J."/>
            <person name="Zhou J."/>
            <person name="Xiang H."/>
        </authorList>
    </citation>
    <scope>NUCLEOTIDE SEQUENCE</scope>
    <source>
        <strain evidence="2">CGMCC 1.2087</strain>
    </source>
</reference>
<evidence type="ECO:0000313" key="7">
    <source>
        <dbReference type="Proteomes" id="UP000011603"/>
    </source>
</evidence>
<dbReference type="Pfam" id="PF25951">
    <property type="entry name" value="DUF7989"/>
    <property type="match status" value="1"/>
</dbReference>
<organism evidence="2 6">
    <name type="scientific">Haloferax mediterranei (strain ATCC 33500 / DSM 1411 / JCM 8866 / NBRC 14739 / NCIMB 2177 / R-4)</name>
    <name type="common">Halobacterium mediterranei</name>
    <dbReference type="NCBI Taxonomy" id="523841"/>
    <lineage>
        <taxon>Archaea</taxon>
        <taxon>Methanobacteriati</taxon>
        <taxon>Methanobacteriota</taxon>
        <taxon>Stenosarchaea group</taxon>
        <taxon>Halobacteria</taxon>
        <taxon>Halobacteriales</taxon>
        <taxon>Haloferacaceae</taxon>
        <taxon>Haloferax</taxon>
    </lineage>
</organism>
<dbReference type="RefSeq" id="WP_004056885.1">
    <property type="nucleotide sequence ID" value="NC_017941.2"/>
</dbReference>
<reference evidence="4 7" key="3">
    <citation type="journal article" date="2014" name="PLoS Genet.">
        <title>Phylogenetically driven sequencing of extremely halophilic archaea reveals strategies for static and dynamic osmo-response.</title>
        <authorList>
            <person name="Becker E.A."/>
            <person name="Seitzer P.M."/>
            <person name="Tritt A."/>
            <person name="Larsen D."/>
            <person name="Krusor M."/>
            <person name="Yao A.I."/>
            <person name="Wu D."/>
            <person name="Madern D."/>
            <person name="Eisen J.A."/>
            <person name="Darling A.E."/>
            <person name="Facciotti M.T."/>
        </authorList>
    </citation>
    <scope>NUCLEOTIDE SEQUENCE [LARGE SCALE GENOMIC DNA]</scope>
    <source>
        <strain evidence="4">ATCC 33500</strain>
        <strain evidence="7">ATCC 33500 / DSM 1411 / JCM 8866 / NBRC 14739 / NCIMB 2177 / R-4</strain>
    </source>
</reference>
<feature type="compositionally biased region" description="Basic and acidic residues" evidence="1">
    <location>
        <begin position="1"/>
        <end position="12"/>
    </location>
</feature>
<dbReference type="Proteomes" id="UP000027075">
    <property type="component" value="Chromosome"/>
</dbReference>
<protein>
    <submittedName>
        <fullName evidence="2">Uncharacterized protein</fullName>
    </submittedName>
</protein>
<evidence type="ECO:0000313" key="9">
    <source>
        <dbReference type="Proteomes" id="UP000299011"/>
    </source>
</evidence>
<proteinExistence type="predicted"/>
<dbReference type="PATRIC" id="fig|523841.21.peg.533"/>
<evidence type="ECO:0000313" key="5">
    <source>
        <dbReference type="EMBL" id="QCQ75743.1"/>
    </source>
</evidence>
<gene>
    <name evidence="2" type="ordered locus">HFX_1569</name>
    <name evidence="3" type="ORF">BM92_01275</name>
    <name evidence="4" type="ORF">C439_02632</name>
    <name evidence="5" type="ORF">E6P09_10880</name>
</gene>
<dbReference type="AlphaFoldDB" id="I3R4W6"/>
<feature type="region of interest" description="Disordered" evidence="1">
    <location>
        <begin position="1"/>
        <end position="75"/>
    </location>
</feature>
<dbReference type="OrthoDB" id="306312at2157"/>
<evidence type="ECO:0000313" key="3">
    <source>
        <dbReference type="EMBL" id="AHZ21366.1"/>
    </source>
</evidence>
<evidence type="ECO:0000313" key="4">
    <source>
        <dbReference type="EMBL" id="EMA04535.1"/>
    </source>
</evidence>
<keyword evidence="7" id="KW-1185">Reference proteome</keyword>
<dbReference type="Proteomes" id="UP000006469">
    <property type="component" value="Chromosome"/>
</dbReference>